<dbReference type="SUPFAM" id="SSF48403">
    <property type="entry name" value="Ankyrin repeat"/>
    <property type="match status" value="1"/>
</dbReference>
<keyword evidence="2" id="KW-1185">Reference proteome</keyword>
<dbReference type="Gene3D" id="1.25.40.20">
    <property type="entry name" value="Ankyrin repeat-containing domain"/>
    <property type="match status" value="1"/>
</dbReference>
<organism evidence="1 2">
    <name type="scientific">Cordyceps fumosorosea (strain ARSEF 2679)</name>
    <name type="common">Isaria fumosorosea</name>
    <dbReference type="NCBI Taxonomy" id="1081104"/>
    <lineage>
        <taxon>Eukaryota</taxon>
        <taxon>Fungi</taxon>
        <taxon>Dikarya</taxon>
        <taxon>Ascomycota</taxon>
        <taxon>Pezizomycotina</taxon>
        <taxon>Sordariomycetes</taxon>
        <taxon>Hypocreomycetidae</taxon>
        <taxon>Hypocreales</taxon>
        <taxon>Cordycipitaceae</taxon>
        <taxon>Cordyceps</taxon>
    </lineage>
</organism>
<evidence type="ECO:0000313" key="2">
    <source>
        <dbReference type="Proteomes" id="UP000076744"/>
    </source>
</evidence>
<dbReference type="Pfam" id="PF13637">
    <property type="entry name" value="Ank_4"/>
    <property type="match status" value="1"/>
</dbReference>
<dbReference type="PANTHER" id="PTHR24133">
    <property type="entry name" value="ANKYRIN DOMAIN-CONTAINING"/>
    <property type="match status" value="1"/>
</dbReference>
<dbReference type="InterPro" id="IPR002110">
    <property type="entry name" value="Ankyrin_rpt"/>
</dbReference>
<dbReference type="Proteomes" id="UP000076744">
    <property type="component" value="Unassembled WGS sequence"/>
</dbReference>
<accession>A0A162LLT5</accession>
<reference evidence="1 2" key="1">
    <citation type="journal article" date="2016" name="Genome Biol. Evol.">
        <title>Divergent and convergent evolution of fungal pathogenicity.</title>
        <authorList>
            <person name="Shang Y."/>
            <person name="Xiao G."/>
            <person name="Zheng P."/>
            <person name="Cen K."/>
            <person name="Zhan S."/>
            <person name="Wang C."/>
        </authorList>
    </citation>
    <scope>NUCLEOTIDE SEQUENCE [LARGE SCALE GENOMIC DNA]</scope>
    <source>
        <strain evidence="1 2">ARSEF 2679</strain>
    </source>
</reference>
<name>A0A162LLT5_CORFA</name>
<dbReference type="OrthoDB" id="4866976at2759"/>
<gene>
    <name evidence="1" type="ORF">ISF_01587</name>
</gene>
<dbReference type="PANTHER" id="PTHR24133:SF40">
    <property type="entry name" value="ANKYRIN REPEAT DOMAIN 44"/>
    <property type="match status" value="1"/>
</dbReference>
<protein>
    <submittedName>
        <fullName evidence="1">Ankyrin domain protein</fullName>
    </submittedName>
</protein>
<dbReference type="RefSeq" id="XP_018707960.1">
    <property type="nucleotide sequence ID" value="XM_018845194.1"/>
</dbReference>
<dbReference type="EMBL" id="AZHB01000002">
    <property type="protein sequence ID" value="OAA72514.1"/>
    <property type="molecule type" value="Genomic_DNA"/>
</dbReference>
<dbReference type="STRING" id="1081104.A0A162LLT5"/>
<sequence length="248" mass="26795">MQQLLAVYDDDVPKLREHVAAGEPYINYCDAQFGSALQLAVNCDDMTALSTTATFPPDNLDTPYEGPRGLDYTHQQQIIHLLIDAGADPNGRGLNKKATALHHLGGPVYVNNGPECHLHEKGIRVLLDHGASVLERDTENNTSLHYAASGSNMRIFSLLASKLPPDTDVSVINLENSSGETLLHCAAADSAPVRCRAVKSYLSTPRIYVDTEEDIVLAKLAADLVTSDVAMLPVSALYDRHSLRGGHA</sequence>
<dbReference type="InterPro" id="IPR036770">
    <property type="entry name" value="Ankyrin_rpt-contain_sf"/>
</dbReference>
<evidence type="ECO:0000313" key="1">
    <source>
        <dbReference type="EMBL" id="OAA72514.1"/>
    </source>
</evidence>
<dbReference type="AlphaFoldDB" id="A0A162LLT5"/>
<dbReference type="GeneID" id="30017879"/>
<dbReference type="InterPro" id="IPR052391">
    <property type="entry name" value="E3_Ligase-Neurotoxin"/>
</dbReference>
<proteinExistence type="predicted"/>
<comment type="caution">
    <text evidence="1">The sequence shown here is derived from an EMBL/GenBank/DDBJ whole genome shotgun (WGS) entry which is preliminary data.</text>
</comment>